<evidence type="ECO:0000256" key="1">
    <source>
        <dbReference type="SAM" id="MobiDB-lite"/>
    </source>
</evidence>
<dbReference type="Proteomes" id="UP000770661">
    <property type="component" value="Unassembled WGS sequence"/>
</dbReference>
<feature type="compositionally biased region" description="Polar residues" evidence="1">
    <location>
        <begin position="1"/>
        <end position="19"/>
    </location>
</feature>
<sequence>MHSGTNSWSRSKSPTQTTGKGARSEGEIALLLQKDRCRRPPNVSTRPAAYFAPKKIGLLHEVQNIGADGQCYVNGPRLWIQIVDQDEGVGDHHCTEAKYHLACWLGCGLAPVGSGTGKTYRMPVNQTRKPRAKSILLSCHLHRDNEVEEGNCSSRFASLRTCLRKCLADFGIRSEVTKFSFKEQILEALSY</sequence>
<name>A0A8J4Y719_CHIOP</name>
<comment type="caution">
    <text evidence="2">The sequence shown here is derived from an EMBL/GenBank/DDBJ whole genome shotgun (WGS) entry which is preliminary data.</text>
</comment>
<keyword evidence="3" id="KW-1185">Reference proteome</keyword>
<proteinExistence type="predicted"/>
<evidence type="ECO:0000313" key="3">
    <source>
        <dbReference type="Proteomes" id="UP000770661"/>
    </source>
</evidence>
<reference evidence="2" key="1">
    <citation type="submission" date="2020-07" db="EMBL/GenBank/DDBJ databases">
        <title>The High-quality genome of the commercially important snow crab, Chionoecetes opilio.</title>
        <authorList>
            <person name="Jeong J.-H."/>
            <person name="Ryu S."/>
        </authorList>
    </citation>
    <scope>NUCLEOTIDE SEQUENCE</scope>
    <source>
        <strain evidence="2">MADBK_172401_WGS</strain>
        <tissue evidence="2">Digestive gland</tissue>
    </source>
</reference>
<organism evidence="2 3">
    <name type="scientific">Chionoecetes opilio</name>
    <name type="common">Atlantic snow crab</name>
    <name type="synonym">Cancer opilio</name>
    <dbReference type="NCBI Taxonomy" id="41210"/>
    <lineage>
        <taxon>Eukaryota</taxon>
        <taxon>Metazoa</taxon>
        <taxon>Ecdysozoa</taxon>
        <taxon>Arthropoda</taxon>
        <taxon>Crustacea</taxon>
        <taxon>Multicrustacea</taxon>
        <taxon>Malacostraca</taxon>
        <taxon>Eumalacostraca</taxon>
        <taxon>Eucarida</taxon>
        <taxon>Decapoda</taxon>
        <taxon>Pleocyemata</taxon>
        <taxon>Brachyura</taxon>
        <taxon>Eubrachyura</taxon>
        <taxon>Majoidea</taxon>
        <taxon>Majidae</taxon>
        <taxon>Chionoecetes</taxon>
    </lineage>
</organism>
<protein>
    <submittedName>
        <fullName evidence="2">Uncharacterized protein</fullName>
    </submittedName>
</protein>
<gene>
    <name evidence="2" type="ORF">GWK47_045739</name>
</gene>
<feature type="region of interest" description="Disordered" evidence="1">
    <location>
        <begin position="1"/>
        <end position="25"/>
    </location>
</feature>
<dbReference type="OrthoDB" id="10057522at2759"/>
<evidence type="ECO:0000313" key="2">
    <source>
        <dbReference type="EMBL" id="KAG0721792.1"/>
    </source>
</evidence>
<dbReference type="EMBL" id="JACEEZ010010549">
    <property type="protein sequence ID" value="KAG0721792.1"/>
    <property type="molecule type" value="Genomic_DNA"/>
</dbReference>
<dbReference type="AlphaFoldDB" id="A0A8J4Y719"/>
<accession>A0A8J4Y719</accession>